<dbReference type="OrthoDB" id="1242646at2"/>
<protein>
    <submittedName>
        <fullName evidence="1">Uncharacterized protein</fullName>
    </submittedName>
</protein>
<dbReference type="Proteomes" id="UP000184518">
    <property type="component" value="Unassembled WGS sequence"/>
</dbReference>
<dbReference type="AlphaFoldDB" id="A0A1M5KLF7"/>
<sequence>MRKIKIVILIAVSVSYYGQIGINTPNPKATVDILAKSGTADVDGIIAPRLTRQQLTLKGNTLYGNEQNGAIIYITDVSAGDNLSQRTHISSVGYYYFDSSANLWQKMITMTDAVSMEPWQIAGSGTKATSNDHSIYQNSNVSIGDYSTILPTERLDIDGNARIRSLPNADPTEYYFKVMAKSDGTLAKAYEKNGYRYGTGAFDNLDLADVQRGSIKDIYFFSHGGNVTLPKASNAMVGVEISLYIGGGSSDSYTVGLAQDFIVNISPLDTSNVLFVFNDTATAPYSSLIKSWGYTQMSFVNNFNRTFRMLNFKLVGDGTGIYRWIFWAGGI</sequence>
<evidence type="ECO:0000313" key="2">
    <source>
        <dbReference type="Proteomes" id="UP000184518"/>
    </source>
</evidence>
<dbReference type="RefSeq" id="WP_072963154.1">
    <property type="nucleotide sequence ID" value="NZ_FQUT01000017.1"/>
</dbReference>
<keyword evidence="2" id="KW-1185">Reference proteome</keyword>
<dbReference type="STRING" id="1416778.SAMN05443633_11720"/>
<reference evidence="2" key="1">
    <citation type="submission" date="2016-11" db="EMBL/GenBank/DDBJ databases">
        <authorList>
            <person name="Varghese N."/>
            <person name="Submissions S."/>
        </authorList>
    </citation>
    <scope>NUCLEOTIDE SEQUENCE [LARGE SCALE GENOMIC DNA]</scope>
    <source>
        <strain evidence="2">DSM 27619</strain>
    </source>
</reference>
<gene>
    <name evidence="1" type="ORF">SAMN05443633_11720</name>
</gene>
<evidence type="ECO:0000313" key="1">
    <source>
        <dbReference type="EMBL" id="SHG53617.1"/>
    </source>
</evidence>
<proteinExistence type="predicted"/>
<name>A0A1M5KLF7_9FLAO</name>
<dbReference type="EMBL" id="FQUT01000017">
    <property type="protein sequence ID" value="SHG53617.1"/>
    <property type="molecule type" value="Genomic_DNA"/>
</dbReference>
<accession>A0A1M5KLF7</accession>
<organism evidence="1 2">
    <name type="scientific">Chryseobacterium arachidis</name>
    <dbReference type="NCBI Taxonomy" id="1416778"/>
    <lineage>
        <taxon>Bacteria</taxon>
        <taxon>Pseudomonadati</taxon>
        <taxon>Bacteroidota</taxon>
        <taxon>Flavobacteriia</taxon>
        <taxon>Flavobacteriales</taxon>
        <taxon>Weeksellaceae</taxon>
        <taxon>Chryseobacterium group</taxon>
        <taxon>Chryseobacterium</taxon>
    </lineage>
</organism>